<dbReference type="InterPro" id="IPR024077">
    <property type="entry name" value="Neurolysin/TOP_dom2"/>
</dbReference>
<dbReference type="Gene3D" id="1.10.1370.10">
    <property type="entry name" value="Neurolysin, domain 3"/>
    <property type="match status" value="1"/>
</dbReference>
<dbReference type="InterPro" id="IPR001567">
    <property type="entry name" value="Pept_M3A_M3B_dom"/>
</dbReference>
<keyword evidence="5 7" id="KW-0862">Zinc</keyword>
<dbReference type="AlphaFoldDB" id="A0A2W5K3M8"/>
<keyword evidence="4 7" id="KW-0378">Hydrolase</keyword>
<evidence type="ECO:0000256" key="1">
    <source>
        <dbReference type="ARBA" id="ARBA00006040"/>
    </source>
</evidence>
<dbReference type="InterPro" id="IPR024079">
    <property type="entry name" value="MetalloPept_cat_dom_sf"/>
</dbReference>
<evidence type="ECO:0000256" key="2">
    <source>
        <dbReference type="ARBA" id="ARBA00022670"/>
    </source>
</evidence>
<sequence length="704" mass="78161">MVCTVERCAVATVNPLLVPSTLPYGLPDFSAIRDEHVMPALQEALRRHKAEIDTIAHDPTTPTAMNTVVALEQSGQDLSRVVGYFYTVAGADATDERLRIEGEISPLLAQHTDDMYMNADLFSRIDTVFHSLSESLGDLAPLAEKTQIPLADVEAETSALVRRYHELFLRHGAGLDAAAQARVREINAELSRLSSDFGDTLLKDTQARAVHITDEAELEGVEESQKAFFADTARAAGKDGWLIPLGLPTVQPILEQLARPDVRARIYDASLQRGGQKNETIAQRMALLRAEKAELFGYRTHAELVISDETARTPEAALQLLTDLAPAAVRNAERERAELLPVAQADGCTTLSAADWPYYAEKVRAAHYSLDSAELKPYFRLRNVVEQGVFRTAEILYGLRITKRDDLHGYTPDTDVWEVTDATTGEGLALLLTDYFTRPTKRGGAWMNSIIDQNALLGQKPIVINVLNLTPAPAGEDTLLTLDEVETLFHEFGHALHGMLSKVIYPLFSGTNVPRDFVEFPSQFNEMWALHNDTLPVYATNAAGDTIPPELVEKVRAAQKFGQGFATVEYLAACIIDMAWHTLTRDGIRALGEDIDVAAFETAALQRAGLHVEGIAPRYRTRYYQHIFSNGYSAGYYSYLWSEVLDADTVDWFNEQGGLVPEAGQRFRKMILSRGGSIDYMTAYRDFRSRDKDVTPLLRRRGLV</sequence>
<dbReference type="PANTHER" id="PTHR43660:SF1">
    <property type="entry name" value="DIPEPTIDYL CARBOXYPEPTIDASE"/>
    <property type="match status" value="1"/>
</dbReference>
<protein>
    <submittedName>
        <fullName evidence="9">Peptidase</fullName>
    </submittedName>
</protein>
<comment type="cofactor">
    <cofactor evidence="7">
        <name>Zn(2+)</name>
        <dbReference type="ChEBI" id="CHEBI:29105"/>
    </cofactor>
    <text evidence="7">Binds 1 zinc ion.</text>
</comment>
<comment type="similarity">
    <text evidence="1 7">Belongs to the peptidase M3 family.</text>
</comment>
<evidence type="ECO:0000259" key="8">
    <source>
        <dbReference type="Pfam" id="PF01432"/>
    </source>
</evidence>
<proteinExistence type="inferred from homology"/>
<dbReference type="CDD" id="cd06456">
    <property type="entry name" value="M3A_DCP"/>
    <property type="match status" value="1"/>
</dbReference>
<evidence type="ECO:0000256" key="5">
    <source>
        <dbReference type="ARBA" id="ARBA00022833"/>
    </source>
</evidence>
<dbReference type="SUPFAM" id="SSF55486">
    <property type="entry name" value="Metalloproteases ('zincins'), catalytic domain"/>
    <property type="match status" value="1"/>
</dbReference>
<feature type="domain" description="Peptidase M3A/M3B catalytic" evidence="8">
    <location>
        <begin position="256"/>
        <end position="702"/>
    </location>
</feature>
<dbReference type="InterPro" id="IPR034005">
    <property type="entry name" value="M3A_DCP"/>
</dbReference>
<dbReference type="FunFam" id="3.40.390.10:FF:000009">
    <property type="entry name" value="Oligopeptidase A"/>
    <property type="match status" value="1"/>
</dbReference>
<comment type="caution">
    <text evidence="9">The sequence shown here is derived from an EMBL/GenBank/DDBJ whole genome shotgun (WGS) entry which is preliminary data.</text>
</comment>
<accession>A0A2W5K3M8</accession>
<dbReference type="Gene3D" id="1.10.1370.40">
    <property type="match status" value="1"/>
</dbReference>
<evidence type="ECO:0000256" key="7">
    <source>
        <dbReference type="RuleBase" id="RU003435"/>
    </source>
</evidence>
<dbReference type="PANTHER" id="PTHR43660">
    <property type="entry name" value="DIPEPTIDYL CARBOXYPEPTIDASE"/>
    <property type="match status" value="1"/>
</dbReference>
<reference evidence="9 10" key="1">
    <citation type="submission" date="2017-08" db="EMBL/GenBank/DDBJ databases">
        <title>Infants hospitalized years apart are colonized by the same room-sourced microbial strains.</title>
        <authorList>
            <person name="Brooks B."/>
            <person name="Olm M.R."/>
            <person name="Firek B.A."/>
            <person name="Baker R."/>
            <person name="Thomas B.C."/>
            <person name="Morowitz M.J."/>
            <person name="Banfield J.F."/>
        </authorList>
    </citation>
    <scope>NUCLEOTIDE SEQUENCE [LARGE SCALE GENOMIC DNA]</scope>
    <source>
        <strain evidence="9">S2_006_000_R1_57</strain>
    </source>
</reference>
<gene>
    <name evidence="9" type="ORF">DI579_02565</name>
</gene>
<dbReference type="GO" id="GO:0004222">
    <property type="term" value="F:metalloendopeptidase activity"/>
    <property type="evidence" value="ECO:0007669"/>
    <property type="project" value="InterPro"/>
</dbReference>
<evidence type="ECO:0000256" key="4">
    <source>
        <dbReference type="ARBA" id="ARBA00022801"/>
    </source>
</evidence>
<dbReference type="GO" id="GO:0006508">
    <property type="term" value="P:proteolysis"/>
    <property type="evidence" value="ECO:0007669"/>
    <property type="project" value="UniProtKB-KW"/>
</dbReference>
<dbReference type="GO" id="GO:0005829">
    <property type="term" value="C:cytosol"/>
    <property type="evidence" value="ECO:0007669"/>
    <property type="project" value="TreeGrafter"/>
</dbReference>
<dbReference type="GO" id="GO:0004180">
    <property type="term" value="F:carboxypeptidase activity"/>
    <property type="evidence" value="ECO:0007669"/>
    <property type="project" value="TreeGrafter"/>
</dbReference>
<dbReference type="Proteomes" id="UP000248606">
    <property type="component" value="Unassembled WGS sequence"/>
</dbReference>
<dbReference type="EMBL" id="QFOZ01000002">
    <property type="protein sequence ID" value="PZP89416.1"/>
    <property type="molecule type" value="Genomic_DNA"/>
</dbReference>
<dbReference type="InterPro" id="IPR045090">
    <property type="entry name" value="Pept_M3A_M3B"/>
</dbReference>
<evidence type="ECO:0000313" key="10">
    <source>
        <dbReference type="Proteomes" id="UP000248606"/>
    </source>
</evidence>
<evidence type="ECO:0000256" key="3">
    <source>
        <dbReference type="ARBA" id="ARBA00022723"/>
    </source>
</evidence>
<keyword evidence="6 7" id="KW-0482">Metalloprotease</keyword>
<keyword evidence="3 7" id="KW-0479">Metal-binding</keyword>
<dbReference type="Pfam" id="PF01432">
    <property type="entry name" value="Peptidase_M3"/>
    <property type="match status" value="1"/>
</dbReference>
<evidence type="ECO:0000313" key="9">
    <source>
        <dbReference type="EMBL" id="PZP89416.1"/>
    </source>
</evidence>
<evidence type="ECO:0000256" key="6">
    <source>
        <dbReference type="ARBA" id="ARBA00023049"/>
    </source>
</evidence>
<keyword evidence="2 7" id="KW-0645">Protease</keyword>
<dbReference type="Gene3D" id="3.40.390.10">
    <property type="entry name" value="Collagenase (Catalytic Domain)"/>
    <property type="match status" value="1"/>
</dbReference>
<name>A0A2W5K3M8_9ACTN</name>
<organism evidence="9 10">
    <name type="scientific">Lawsonella clevelandensis</name>
    <dbReference type="NCBI Taxonomy" id="1528099"/>
    <lineage>
        <taxon>Bacteria</taxon>
        <taxon>Bacillati</taxon>
        <taxon>Actinomycetota</taxon>
        <taxon>Actinomycetes</taxon>
        <taxon>Mycobacteriales</taxon>
        <taxon>Lawsonellaceae</taxon>
        <taxon>Lawsonella</taxon>
    </lineage>
</organism>
<dbReference type="GO" id="GO:0046872">
    <property type="term" value="F:metal ion binding"/>
    <property type="evidence" value="ECO:0007669"/>
    <property type="project" value="UniProtKB-UniRule"/>
</dbReference>